<sequence length="119" mass="13223">MKKHWLAIRESQKFGTTGKQALVTEVPPRRVSLDEPDAPRIYNTMIKFSSGNDEGVPSDFRALRSDTVKRCYDLLPPFTVENVSPILAICAPPTLGRTAVLHPLHNSLESGHIRRVSSS</sequence>
<protein>
    <submittedName>
        <fullName evidence="1">Uncharacterized protein</fullName>
    </submittedName>
</protein>
<dbReference type="AlphaFoldDB" id="A0A833T2V5"/>
<evidence type="ECO:0000313" key="1">
    <source>
        <dbReference type="EMBL" id="KAF4045298.1"/>
    </source>
</evidence>
<keyword evidence="2" id="KW-1185">Reference proteome</keyword>
<organism evidence="1 2">
    <name type="scientific">Phytophthora infestans</name>
    <name type="common">Potato late blight agent</name>
    <name type="synonym">Botrytis infestans</name>
    <dbReference type="NCBI Taxonomy" id="4787"/>
    <lineage>
        <taxon>Eukaryota</taxon>
        <taxon>Sar</taxon>
        <taxon>Stramenopiles</taxon>
        <taxon>Oomycota</taxon>
        <taxon>Peronosporomycetes</taxon>
        <taxon>Peronosporales</taxon>
        <taxon>Peronosporaceae</taxon>
        <taxon>Phytophthora</taxon>
    </lineage>
</organism>
<evidence type="ECO:0000313" key="2">
    <source>
        <dbReference type="Proteomes" id="UP000602510"/>
    </source>
</evidence>
<comment type="caution">
    <text evidence="1">The sequence shown here is derived from an EMBL/GenBank/DDBJ whole genome shotgun (WGS) entry which is preliminary data.</text>
</comment>
<reference evidence="1" key="1">
    <citation type="submission" date="2020-04" db="EMBL/GenBank/DDBJ databases">
        <title>Hybrid Assembly of Korean Phytophthora infestans isolates.</title>
        <authorList>
            <person name="Prokchorchik M."/>
            <person name="Lee Y."/>
            <person name="Seo J."/>
            <person name="Cho J.-H."/>
            <person name="Park Y.-E."/>
            <person name="Jang D.-C."/>
            <person name="Im J.-S."/>
            <person name="Choi J.-G."/>
            <person name="Park H.-J."/>
            <person name="Lee G.-B."/>
            <person name="Lee Y.-G."/>
            <person name="Hong S.-Y."/>
            <person name="Cho K."/>
            <person name="Sohn K.H."/>
        </authorList>
    </citation>
    <scope>NUCLEOTIDE SEQUENCE</scope>
    <source>
        <strain evidence="1">KR_1_A1</strain>
    </source>
</reference>
<dbReference type="EMBL" id="WSZM01000052">
    <property type="protein sequence ID" value="KAF4045298.1"/>
    <property type="molecule type" value="Genomic_DNA"/>
</dbReference>
<accession>A0A833T2V5</accession>
<gene>
    <name evidence="1" type="ORF">GN244_ATG02342</name>
</gene>
<proteinExistence type="predicted"/>
<dbReference type="Proteomes" id="UP000602510">
    <property type="component" value="Unassembled WGS sequence"/>
</dbReference>
<name>A0A833T2V5_PHYIN</name>